<reference evidence="2 3" key="2">
    <citation type="submission" date="2019-01" db="EMBL/GenBank/DDBJ databases">
        <authorList>
            <person name="Li Y."/>
        </authorList>
    </citation>
    <scope>NUCLEOTIDE SEQUENCE [LARGE SCALE GENOMIC DNA]</scope>
    <source>
        <strain evidence="2 3">07D10-4-3</strain>
    </source>
</reference>
<dbReference type="EMBL" id="SAUY01000015">
    <property type="protein sequence ID" value="RWR30460.1"/>
    <property type="molecule type" value="Genomic_DNA"/>
</dbReference>
<keyword evidence="1" id="KW-0472">Membrane</keyword>
<feature type="transmembrane region" description="Helical" evidence="1">
    <location>
        <begin position="12"/>
        <end position="35"/>
    </location>
</feature>
<feature type="transmembrane region" description="Helical" evidence="1">
    <location>
        <begin position="80"/>
        <end position="103"/>
    </location>
</feature>
<evidence type="ECO:0000256" key="1">
    <source>
        <dbReference type="SAM" id="Phobius"/>
    </source>
</evidence>
<keyword evidence="1" id="KW-0812">Transmembrane</keyword>
<evidence type="ECO:0000313" key="3">
    <source>
        <dbReference type="Proteomes" id="UP000284451"/>
    </source>
</evidence>
<sequence length="112" mass="12372">MLPVSFYDSLMTVIFPAMFVVITSGMAAAFLFITFLKMISSDWKYRLLVLAGLIVGLLIGDSLVAKYLTSSAVHETGYSIVLSGIFAYTMFPTIMIFVLTSFYEQGGNRGRD</sequence>
<protein>
    <submittedName>
        <fullName evidence="2">Uncharacterized protein</fullName>
    </submittedName>
</protein>
<gene>
    <name evidence="2" type="ORF">D2T29_12375</name>
</gene>
<evidence type="ECO:0000313" key="2">
    <source>
        <dbReference type="EMBL" id="RWR30460.1"/>
    </source>
</evidence>
<keyword evidence="1" id="KW-1133">Transmembrane helix</keyword>
<dbReference type="RefSeq" id="WP_128232666.1">
    <property type="nucleotide sequence ID" value="NZ_SAUY01000015.1"/>
</dbReference>
<comment type="caution">
    <text evidence="2">The sequence shown here is derived from an EMBL/GenBank/DDBJ whole genome shotgun (WGS) entry which is preliminary data.</text>
</comment>
<dbReference type="Proteomes" id="UP000284451">
    <property type="component" value="Unassembled WGS sequence"/>
</dbReference>
<name>A0A443KCH4_9RHOB</name>
<organism evidence="2 3">
    <name type="scientific">Paenirhodobacter populi</name>
    <dbReference type="NCBI Taxonomy" id="2306993"/>
    <lineage>
        <taxon>Bacteria</taxon>
        <taxon>Pseudomonadati</taxon>
        <taxon>Pseudomonadota</taxon>
        <taxon>Alphaproteobacteria</taxon>
        <taxon>Rhodobacterales</taxon>
        <taxon>Rhodobacter group</taxon>
        <taxon>Paenirhodobacter</taxon>
    </lineage>
</organism>
<accession>A0A443KCH4</accession>
<proteinExistence type="predicted"/>
<reference evidence="2 3" key="1">
    <citation type="submission" date="2019-01" db="EMBL/GenBank/DDBJ databases">
        <title>Sinorhodobacter populi sp. nov. isolated from the symptomatic bark tissue of Populus euramericana canker.</title>
        <authorList>
            <person name="Xu G."/>
        </authorList>
    </citation>
    <scope>NUCLEOTIDE SEQUENCE [LARGE SCALE GENOMIC DNA]</scope>
    <source>
        <strain evidence="2 3">07D10-4-3</strain>
    </source>
</reference>
<feature type="transmembrane region" description="Helical" evidence="1">
    <location>
        <begin position="47"/>
        <end position="68"/>
    </location>
</feature>
<dbReference type="AlphaFoldDB" id="A0A443KCH4"/>